<gene>
    <name evidence="3" type="ORF">GQ55_3G091400</name>
</gene>
<proteinExistence type="predicted"/>
<feature type="signal peptide" evidence="2">
    <location>
        <begin position="1"/>
        <end position="32"/>
    </location>
</feature>
<evidence type="ECO:0000313" key="3">
    <source>
        <dbReference type="EMBL" id="PUZ63733.1"/>
    </source>
</evidence>
<protein>
    <submittedName>
        <fullName evidence="3">Uncharacterized protein</fullName>
    </submittedName>
</protein>
<dbReference type="Proteomes" id="UP000244336">
    <property type="component" value="Chromosome 3"/>
</dbReference>
<name>A0A2T7E7C3_9POAL</name>
<evidence type="ECO:0000256" key="2">
    <source>
        <dbReference type="SAM" id="SignalP"/>
    </source>
</evidence>
<accession>A0A2T7E7C3</accession>
<evidence type="ECO:0000256" key="1">
    <source>
        <dbReference type="SAM" id="MobiDB-lite"/>
    </source>
</evidence>
<keyword evidence="4" id="KW-1185">Reference proteome</keyword>
<organism evidence="3 4">
    <name type="scientific">Panicum hallii var. hallii</name>
    <dbReference type="NCBI Taxonomy" id="1504633"/>
    <lineage>
        <taxon>Eukaryota</taxon>
        <taxon>Viridiplantae</taxon>
        <taxon>Streptophyta</taxon>
        <taxon>Embryophyta</taxon>
        <taxon>Tracheophyta</taxon>
        <taxon>Spermatophyta</taxon>
        <taxon>Magnoliopsida</taxon>
        <taxon>Liliopsida</taxon>
        <taxon>Poales</taxon>
        <taxon>Poaceae</taxon>
        <taxon>PACMAD clade</taxon>
        <taxon>Panicoideae</taxon>
        <taxon>Panicodae</taxon>
        <taxon>Paniceae</taxon>
        <taxon>Panicinae</taxon>
        <taxon>Panicum</taxon>
        <taxon>Panicum sect. Panicum</taxon>
    </lineage>
</organism>
<dbReference type="Gramene" id="PUZ63733">
    <property type="protein sequence ID" value="PUZ63733"/>
    <property type="gene ID" value="GQ55_3G091400"/>
</dbReference>
<evidence type="ECO:0000313" key="4">
    <source>
        <dbReference type="Proteomes" id="UP000244336"/>
    </source>
</evidence>
<keyword evidence="2" id="KW-0732">Signal</keyword>
<reference evidence="3 4" key="1">
    <citation type="submission" date="2018-04" db="EMBL/GenBank/DDBJ databases">
        <title>WGS assembly of Panicum hallii var. hallii HAL2.</title>
        <authorList>
            <person name="Lovell J."/>
            <person name="Jenkins J."/>
            <person name="Lowry D."/>
            <person name="Mamidi S."/>
            <person name="Sreedasyam A."/>
            <person name="Weng X."/>
            <person name="Barry K."/>
            <person name="Bonette J."/>
            <person name="Campitelli B."/>
            <person name="Daum C."/>
            <person name="Gordon S."/>
            <person name="Gould B."/>
            <person name="Lipzen A."/>
            <person name="MacQueen A."/>
            <person name="Palacio-Mejia J."/>
            <person name="Plott C."/>
            <person name="Shakirov E."/>
            <person name="Shu S."/>
            <person name="Yoshinaga Y."/>
            <person name="Zane M."/>
            <person name="Rokhsar D."/>
            <person name="Grimwood J."/>
            <person name="Schmutz J."/>
            <person name="Juenger T."/>
        </authorList>
    </citation>
    <scope>NUCLEOTIDE SEQUENCE [LARGE SCALE GENOMIC DNA]</scope>
    <source>
        <strain evidence="4">cv. HAL2</strain>
    </source>
</reference>
<feature type="region of interest" description="Disordered" evidence="1">
    <location>
        <begin position="64"/>
        <end position="121"/>
    </location>
</feature>
<feature type="chain" id="PRO_5015563096" evidence="2">
    <location>
        <begin position="33"/>
        <end position="121"/>
    </location>
</feature>
<dbReference type="AlphaFoldDB" id="A0A2T7E7C3"/>
<dbReference type="EMBL" id="CM009751">
    <property type="protein sequence ID" value="PUZ63733.1"/>
    <property type="molecule type" value="Genomic_DNA"/>
</dbReference>
<sequence>MGTRNMHSTTAARIPAALLLLLLLLPANPVSPASGASATPAPATGGVELHEVSSVAGGVLVTSKVSSSDAPDAATSGGSRPLPPSSVMSRRALAAAKVIPPSGPSEGSNGYTLRPPAARQP</sequence>